<dbReference type="InterPro" id="IPR051165">
    <property type="entry name" value="Multifunctional_ANK_Repeat"/>
</dbReference>
<feature type="region of interest" description="Disordered" evidence="4">
    <location>
        <begin position="558"/>
        <end position="598"/>
    </location>
</feature>
<proteinExistence type="predicted"/>
<keyword evidence="2 3" id="KW-0040">ANK repeat</keyword>
<dbReference type="PANTHER" id="PTHR24123:SF33">
    <property type="entry name" value="PROTEIN HOS4"/>
    <property type="match status" value="1"/>
</dbReference>
<dbReference type="EMBL" id="JBJJXI010000041">
    <property type="protein sequence ID" value="KAL3401949.1"/>
    <property type="molecule type" value="Genomic_DNA"/>
</dbReference>
<feature type="repeat" description="ANK" evidence="3">
    <location>
        <begin position="488"/>
        <end position="517"/>
    </location>
</feature>
<dbReference type="PROSITE" id="PS50297">
    <property type="entry name" value="ANK_REP_REGION"/>
    <property type="match status" value="4"/>
</dbReference>
<keyword evidence="1" id="KW-0677">Repeat</keyword>
<evidence type="ECO:0000256" key="3">
    <source>
        <dbReference type="PROSITE-ProRule" id="PRU00023"/>
    </source>
</evidence>
<sequence length="598" mass="67917">MSSNDESDESEFLLERVEDLHRYMLIVWQDIRGNVDWDNEEERQQLLWKLHPMFCLDWEGAYPNPRDFCRAEAMELLLSDAVNLRYLKHYPAHEFIRFVARSGYRSDPAEFASLRHTTALHLAAKRCVFPGSLGDTKVRELFAIYDDREANYVDEEDGATTHFHVACKFGYERIVEKFLERKQSIDCLDSALRLALNWEREEVVELLLRHGADPNRADRVSGETPLHVICKKQSGSDDDDLAKLLFDATQKVGERLRVDEQDERGWTPLHFALIRWNRRLVELLLRGGADPNLADEDGSTPLHLIGEIGDPDSARTLFEIYGEAVKVDARDKFSCAPLHAAAFHSDVELMQLLLRRGADPNPANDDGTTPLHFVNCIDDNEDAAHFWRRFFEISEVEMQRKVRVDAPNARDWAPLHLALYCGSEAATELLLRRGADPNLATWRGMTPLHVACRRSEFHRGAAVARSLLRISEEVVGRPVVELDEREAKGRTPLHCAVANLEPSIVDLLLERGANLSVFVFPESSFLGREFKNDQREFRLILAAGALACVESLENAGYGMERRSPSCSPSTDCSRGRRRPSRGAGTATTSLKTKPKRSW</sequence>
<accession>A0ABD2X9J1</accession>
<keyword evidence="6" id="KW-1185">Reference proteome</keyword>
<dbReference type="Proteomes" id="UP001627154">
    <property type="component" value="Unassembled WGS sequence"/>
</dbReference>
<dbReference type="PROSITE" id="PS50088">
    <property type="entry name" value="ANK_REPEAT"/>
    <property type="match status" value="5"/>
</dbReference>
<dbReference type="InterPro" id="IPR036770">
    <property type="entry name" value="Ankyrin_rpt-contain_sf"/>
</dbReference>
<dbReference type="Gene3D" id="1.25.40.20">
    <property type="entry name" value="Ankyrin repeat-containing domain"/>
    <property type="match status" value="2"/>
</dbReference>
<evidence type="ECO:0000313" key="5">
    <source>
        <dbReference type="EMBL" id="KAL3401949.1"/>
    </source>
</evidence>
<protein>
    <submittedName>
        <fullName evidence="5">Uncharacterized protein</fullName>
    </submittedName>
</protein>
<evidence type="ECO:0000256" key="1">
    <source>
        <dbReference type="ARBA" id="ARBA00022737"/>
    </source>
</evidence>
<evidence type="ECO:0000256" key="2">
    <source>
        <dbReference type="ARBA" id="ARBA00023043"/>
    </source>
</evidence>
<dbReference type="Pfam" id="PF12796">
    <property type="entry name" value="Ank_2"/>
    <property type="match status" value="2"/>
</dbReference>
<dbReference type="SUPFAM" id="SSF48403">
    <property type="entry name" value="Ankyrin repeat"/>
    <property type="match status" value="1"/>
</dbReference>
<comment type="caution">
    <text evidence="5">The sequence shown here is derived from an EMBL/GenBank/DDBJ whole genome shotgun (WGS) entry which is preliminary data.</text>
</comment>
<feature type="repeat" description="ANK" evidence="3">
    <location>
        <begin position="264"/>
        <end position="296"/>
    </location>
</feature>
<organism evidence="5 6">
    <name type="scientific">Trichogramma kaykai</name>
    <dbReference type="NCBI Taxonomy" id="54128"/>
    <lineage>
        <taxon>Eukaryota</taxon>
        <taxon>Metazoa</taxon>
        <taxon>Ecdysozoa</taxon>
        <taxon>Arthropoda</taxon>
        <taxon>Hexapoda</taxon>
        <taxon>Insecta</taxon>
        <taxon>Pterygota</taxon>
        <taxon>Neoptera</taxon>
        <taxon>Endopterygota</taxon>
        <taxon>Hymenoptera</taxon>
        <taxon>Apocrita</taxon>
        <taxon>Proctotrupomorpha</taxon>
        <taxon>Chalcidoidea</taxon>
        <taxon>Trichogrammatidae</taxon>
        <taxon>Trichogramma</taxon>
    </lineage>
</organism>
<dbReference type="Pfam" id="PF13637">
    <property type="entry name" value="Ank_4"/>
    <property type="match status" value="1"/>
</dbReference>
<feature type="repeat" description="ANK" evidence="3">
    <location>
        <begin position="190"/>
        <end position="219"/>
    </location>
</feature>
<gene>
    <name evidence="5" type="ORF">TKK_004964</name>
</gene>
<dbReference type="InterPro" id="IPR002110">
    <property type="entry name" value="Ankyrin_rpt"/>
</dbReference>
<evidence type="ECO:0000256" key="4">
    <source>
        <dbReference type="SAM" id="MobiDB-lite"/>
    </source>
</evidence>
<dbReference type="AlphaFoldDB" id="A0ABD2X9J1"/>
<feature type="repeat" description="ANK" evidence="3">
    <location>
        <begin position="410"/>
        <end position="442"/>
    </location>
</feature>
<name>A0ABD2X9J1_9HYME</name>
<dbReference type="SMART" id="SM00248">
    <property type="entry name" value="ANK"/>
    <property type="match status" value="10"/>
</dbReference>
<dbReference type="PANTHER" id="PTHR24123">
    <property type="entry name" value="ANKYRIN REPEAT-CONTAINING"/>
    <property type="match status" value="1"/>
</dbReference>
<feature type="repeat" description="ANK" evidence="3">
    <location>
        <begin position="333"/>
        <end position="365"/>
    </location>
</feature>
<reference evidence="5 6" key="1">
    <citation type="journal article" date="2024" name="bioRxiv">
        <title>A reference genome for Trichogramma kaykai: A tiny desert-dwelling parasitoid wasp with competing sex-ratio distorters.</title>
        <authorList>
            <person name="Culotta J."/>
            <person name="Lindsey A.R."/>
        </authorList>
    </citation>
    <scope>NUCLEOTIDE SEQUENCE [LARGE SCALE GENOMIC DNA]</scope>
    <source>
        <strain evidence="5 6">KSX58</strain>
    </source>
</reference>
<evidence type="ECO:0000313" key="6">
    <source>
        <dbReference type="Proteomes" id="UP001627154"/>
    </source>
</evidence>